<gene>
    <name evidence="1" type="ORF">CBG49_00490</name>
</gene>
<dbReference type="EMBL" id="CP022022">
    <property type="protein sequence ID" value="ASF41679.1"/>
    <property type="molecule type" value="Genomic_DNA"/>
</dbReference>
<organism evidence="1 2">
    <name type="scientific">Capnocytophaga endodontalis</name>
    <dbReference type="NCBI Taxonomy" id="2708117"/>
    <lineage>
        <taxon>Bacteria</taxon>
        <taxon>Pseudomonadati</taxon>
        <taxon>Bacteroidota</taxon>
        <taxon>Flavobacteriia</taxon>
        <taxon>Flavobacteriales</taxon>
        <taxon>Flavobacteriaceae</taxon>
        <taxon>Capnocytophaga</taxon>
    </lineage>
</organism>
<accession>A0A1Z4BK99</accession>
<evidence type="ECO:0000313" key="2">
    <source>
        <dbReference type="Proteomes" id="UP000197007"/>
    </source>
</evidence>
<proteinExistence type="predicted"/>
<dbReference type="Proteomes" id="UP000197007">
    <property type="component" value="Chromosome"/>
</dbReference>
<dbReference type="KEGG" id="capn:CBG49_00490"/>
<keyword evidence="2" id="KW-1185">Reference proteome</keyword>
<evidence type="ECO:0000313" key="1">
    <source>
        <dbReference type="EMBL" id="ASF41679.1"/>
    </source>
</evidence>
<dbReference type="AlphaFoldDB" id="A0A1Z4BK99"/>
<name>A0A1Z4BK99_9FLAO</name>
<dbReference type="RefSeq" id="WP_088592906.1">
    <property type="nucleotide sequence ID" value="NZ_CP022022.1"/>
</dbReference>
<sequence length="191" mass="22701">MKIKRTFIILAAVIFQTSCSQPDKTTLEGIEGLNTLPNNYFFFELVNRFPLKSDLVKEKGQFMVCYLPQTTAEKEYWEDFLIKEKISPQFRYKGIDDSYYYTQEDLKKINTLLKNRVEQHLSDYKLIGRYTPAQYLEKIEGEEGTYASKYPSQVYYYIKKNDQWKFIKKVEVKDADTDESVSKKEFLEALY</sequence>
<protein>
    <submittedName>
        <fullName evidence="1">Uncharacterized protein</fullName>
    </submittedName>
</protein>
<reference evidence="2" key="1">
    <citation type="submission" date="2017-06" db="EMBL/GenBank/DDBJ databases">
        <title>Complete genome sequence of Capnocytophaga sp. KCOM 1579 (=ChDC OS43) isolated from a human refractory periapical abscess lesion.</title>
        <authorList>
            <person name="Kook J.-K."/>
            <person name="Park S.-N."/>
            <person name="Lim Y.K."/>
            <person name="Roh H."/>
        </authorList>
    </citation>
    <scope>NUCLEOTIDE SEQUENCE [LARGE SCALE GENOMIC DNA]</scope>
    <source>
        <strain evidence="2">ChDC OS43</strain>
    </source>
</reference>